<accession>A0A2I0UDE6</accession>
<organism evidence="2 3">
    <name type="scientific">Limosa lapponica baueri</name>
    <dbReference type="NCBI Taxonomy" id="1758121"/>
    <lineage>
        <taxon>Eukaryota</taxon>
        <taxon>Metazoa</taxon>
        <taxon>Chordata</taxon>
        <taxon>Craniata</taxon>
        <taxon>Vertebrata</taxon>
        <taxon>Euteleostomi</taxon>
        <taxon>Archelosauria</taxon>
        <taxon>Archosauria</taxon>
        <taxon>Dinosauria</taxon>
        <taxon>Saurischia</taxon>
        <taxon>Theropoda</taxon>
        <taxon>Coelurosauria</taxon>
        <taxon>Aves</taxon>
        <taxon>Neognathae</taxon>
        <taxon>Neoaves</taxon>
        <taxon>Charadriiformes</taxon>
        <taxon>Scolopacidae</taxon>
        <taxon>Limosa</taxon>
    </lineage>
</organism>
<evidence type="ECO:0000313" key="3">
    <source>
        <dbReference type="Proteomes" id="UP000233556"/>
    </source>
</evidence>
<reference evidence="3" key="1">
    <citation type="submission" date="2017-11" db="EMBL/GenBank/DDBJ databases">
        <authorList>
            <person name="Lima N.C."/>
            <person name="Parody-Merino A.M."/>
            <person name="Battley P.F."/>
            <person name="Fidler A.E."/>
            <person name="Prosdocimi F."/>
        </authorList>
    </citation>
    <scope>NUCLEOTIDE SEQUENCE [LARGE SCALE GENOMIC DNA]</scope>
</reference>
<name>A0A2I0UDE6_LIMLA</name>
<sequence length="368" mass="40090">MDNPCCERIDDEPITLSSLSSEEREMGSYRVRLSWTISGSFIRMNCKKGAYENVNRLKSIGRQFDILPVENSSVTTEASEKISVFRNKTAQVTGKSDPAGPHTREGKPAGAGGRIVVGCLLWLRPEQEDSPGASVGACAEGVQAGNLGPFEVTPASTGEEFKDLPPALADILHMLSFDIHPYSLDLMPVSSVLLSCMSSLKSWNLSKLVSCCNFQPAYMLAKPIRAAAESDRKEKVTPLPMVVTSRGWKICFGQIPREAKVALWMKGINLILNRNSDEELENVFWTWDMSTLSPCPVLGKAYTTVLLPCPGTCGPQDDARLSEYTAKQTEMNWSSPHPCPQRGCGCIGTTVLCDQEMATSGRTTANVG</sequence>
<gene>
    <name evidence="2" type="ORF">llap_5651</name>
</gene>
<dbReference type="AlphaFoldDB" id="A0A2I0UDE6"/>
<reference evidence="3" key="2">
    <citation type="submission" date="2017-12" db="EMBL/GenBank/DDBJ databases">
        <title>Genome sequence of the Bar-tailed Godwit (Limosa lapponica baueri).</title>
        <authorList>
            <person name="Lima N.C.B."/>
            <person name="Parody-Merino A.M."/>
            <person name="Battley P.F."/>
            <person name="Fidler A.E."/>
            <person name="Prosdocimi F."/>
        </authorList>
    </citation>
    <scope>NUCLEOTIDE SEQUENCE [LARGE SCALE GENOMIC DNA]</scope>
</reference>
<proteinExistence type="predicted"/>
<dbReference type="Proteomes" id="UP000233556">
    <property type="component" value="Unassembled WGS sequence"/>
</dbReference>
<evidence type="ECO:0000256" key="1">
    <source>
        <dbReference type="SAM" id="MobiDB-lite"/>
    </source>
</evidence>
<dbReference type="EMBL" id="KZ505854">
    <property type="protein sequence ID" value="PKU44033.1"/>
    <property type="molecule type" value="Genomic_DNA"/>
</dbReference>
<protein>
    <submittedName>
        <fullName evidence="2">Uncharacterized protein</fullName>
    </submittedName>
</protein>
<feature type="region of interest" description="Disordered" evidence="1">
    <location>
        <begin position="90"/>
        <end position="110"/>
    </location>
</feature>
<keyword evidence="3" id="KW-1185">Reference proteome</keyword>
<evidence type="ECO:0000313" key="2">
    <source>
        <dbReference type="EMBL" id="PKU44033.1"/>
    </source>
</evidence>